<dbReference type="InterPro" id="IPR010144">
    <property type="entry name" value="CRISPR-assoc_prot_Csd1-typ"/>
</dbReference>
<gene>
    <name evidence="2" type="primary">cas8c</name>
    <name evidence="2" type="ORF">JDW19_07165</name>
</gene>
<sequence length="648" mass="74360">MSWLLNLYETYESNLDRVGVIEKKHNDREYTLLPISHTTQNAQIEVEVTEQGDFHSARILDKNEFSTLIPSSEKSASRAGSVISPYPLHDKLSYVAGDFVAYGGKIKKEEPFSAYIQQLEGWATSDYATSKVKSIYGYLSKRRLIKDLVDESILYLDADQKLISTWDKKYEPIHGEKPPIFTAVPGEQESVFIRFNVYSPDKVLTKVWEDKEMYDSFVGYYSQLLGEEDICYVTGKQLPSTDKHANKIRNSGDKAKLISANDTSGFTFRGRFAHSHEAASISYEVSQKAHNALKWLINRQGKVMEQRVFLVWGNDEPSILNFTENDNIFAMGLPSKAKEIKSHTNEEFAFELAKALTGYANTLAVKSNSKAKVNILVLDSATTGRMAVIYYRNLDKKLYFEKLIHWHSTCVWLHRYQKDEQGEYLQFWGAPATKDIAFAAYGSKANDKLVKGLMERMLPCIVDGQNIPQDIVRSAINRASNPVSMDKWEWEKTLSVTCALVNQREGYNVALDKENMDRSYLFGRLLAIADVMERSALDKDEKRSTNAIRYMNAFSQHPERTWRTIQNALQPHQARLGKRLSYYSNMIDEVLHKIPFNEFNNKPLTGKYLLGLSSQRYEIYHNNHKKDLESNNDNKENNTLDMNEQQES</sequence>
<feature type="region of interest" description="Disordered" evidence="1">
    <location>
        <begin position="623"/>
        <end position="648"/>
    </location>
</feature>
<feature type="compositionally biased region" description="Basic and acidic residues" evidence="1">
    <location>
        <begin position="623"/>
        <end position="638"/>
    </location>
</feature>
<comment type="caution">
    <text evidence="2">The sequence shown here is derived from an EMBL/GenBank/DDBJ whole genome shotgun (WGS) entry which is preliminary data.</text>
</comment>
<dbReference type="EMBL" id="JAEHFQ010000003">
    <property type="protein sequence ID" value="MBM0632905.1"/>
    <property type="molecule type" value="Genomic_DNA"/>
</dbReference>
<protein>
    <submittedName>
        <fullName evidence="2">Type I-C CRISPR-associated protein Cas8c/Csd1</fullName>
    </submittedName>
</protein>
<feature type="compositionally biased region" description="Polar residues" evidence="1">
    <location>
        <begin position="639"/>
        <end position="648"/>
    </location>
</feature>
<accession>A0A8I1LQA5</accession>
<dbReference type="NCBIfam" id="TIGR01863">
    <property type="entry name" value="cas_Csd1"/>
    <property type="match status" value="1"/>
</dbReference>
<evidence type="ECO:0000256" key="1">
    <source>
        <dbReference type="SAM" id="MobiDB-lite"/>
    </source>
</evidence>
<dbReference type="AlphaFoldDB" id="A0A8I1LQA5"/>
<organism evidence="2 3">
    <name type="scientific">Paenibacillus polymyxa</name>
    <name type="common">Bacillus polymyxa</name>
    <dbReference type="NCBI Taxonomy" id="1406"/>
    <lineage>
        <taxon>Bacteria</taxon>
        <taxon>Bacillati</taxon>
        <taxon>Bacillota</taxon>
        <taxon>Bacilli</taxon>
        <taxon>Bacillales</taxon>
        <taxon>Paenibacillaceae</taxon>
        <taxon>Paenibacillus</taxon>
    </lineage>
</organism>
<dbReference type="RefSeq" id="WP_165147461.1">
    <property type="nucleotide sequence ID" value="NZ_JAEHFQ010000003.1"/>
</dbReference>
<dbReference type="CDD" id="cd09757">
    <property type="entry name" value="Cas8c_I-C"/>
    <property type="match status" value="1"/>
</dbReference>
<dbReference type="Pfam" id="PF09709">
    <property type="entry name" value="Cas_Csd1"/>
    <property type="match status" value="1"/>
</dbReference>
<evidence type="ECO:0000313" key="2">
    <source>
        <dbReference type="EMBL" id="MBM0632905.1"/>
    </source>
</evidence>
<dbReference type="Proteomes" id="UP000650605">
    <property type="component" value="Unassembled WGS sequence"/>
</dbReference>
<reference evidence="2" key="1">
    <citation type="submission" date="2020-12" db="EMBL/GenBank/DDBJ databases">
        <title>Paenibacillus polymyxa LMG 27872: a double-edged sword.</title>
        <authorList>
            <person name="Langendries S."/>
            <person name="Garcia Mendez S."/>
            <person name="Beirinckx S."/>
            <person name="Viaene T."/>
            <person name="Baeyen S."/>
            <person name="Goeminne G."/>
            <person name="Willems A."/>
            <person name="Debode J."/>
            <person name="Goormachtig S."/>
        </authorList>
    </citation>
    <scope>NUCLEOTIDE SEQUENCE</scope>
    <source>
        <strain evidence="2">LMG 27872</strain>
    </source>
</reference>
<name>A0A8I1LQA5_PAEPO</name>
<evidence type="ECO:0000313" key="3">
    <source>
        <dbReference type="Proteomes" id="UP000650605"/>
    </source>
</evidence>
<proteinExistence type="predicted"/>